<proteinExistence type="predicted"/>
<keyword evidence="2" id="KW-1185">Reference proteome</keyword>
<organism evidence="1 2">
    <name type="scientific">Calothrix parasitica NIES-267</name>
    <dbReference type="NCBI Taxonomy" id="1973488"/>
    <lineage>
        <taxon>Bacteria</taxon>
        <taxon>Bacillati</taxon>
        <taxon>Cyanobacteriota</taxon>
        <taxon>Cyanophyceae</taxon>
        <taxon>Nostocales</taxon>
        <taxon>Calotrichaceae</taxon>
        <taxon>Calothrix</taxon>
    </lineage>
</organism>
<dbReference type="AlphaFoldDB" id="A0A1Z4LTN4"/>
<dbReference type="EMBL" id="AP018227">
    <property type="protein sequence ID" value="BAY84602.1"/>
    <property type="molecule type" value="Genomic_DNA"/>
</dbReference>
<name>A0A1Z4LTN4_9CYAN</name>
<evidence type="ECO:0000313" key="2">
    <source>
        <dbReference type="Proteomes" id="UP000218418"/>
    </source>
</evidence>
<accession>A0A1Z4LTN4</accession>
<dbReference type="OrthoDB" id="512624at2"/>
<evidence type="ECO:0000313" key="1">
    <source>
        <dbReference type="EMBL" id="BAY84602.1"/>
    </source>
</evidence>
<sequence>MNYDLQILYETDEAFNCDVIITDEEKYMGRLYILTTDDNTLQNLGIKEEWYLAHEEADVLVSGHINSDGKWSLSTWRNLEPSFEYTTRNKIFDQVFSPEYVWKLMHFREENIVSISQKTSIPDSFNGSDDNNSNGMNEKYIDIMPGKLNITTENLNILQDLIMHSYDSPSVNLEQDLETEIISVYNEQESAVKSTNITEIMNHFQRESAPLLDEKELFHAQIDLTERIMDEYEKQGKDEFVFTPLGIVTINAEESCCSLKDSEDGHTIFTATFDADIIYGLNDIDALRIEMILHQFDREDFRRTRSMLQEEKLIHQDNGSQLNRNAGIDYDS</sequence>
<dbReference type="Proteomes" id="UP000218418">
    <property type="component" value="Chromosome"/>
</dbReference>
<gene>
    <name evidence="1" type="ORF">NIES267_40980</name>
</gene>
<protein>
    <submittedName>
        <fullName evidence="1">Uncharacterized protein</fullName>
    </submittedName>
</protein>
<reference evidence="1 2" key="1">
    <citation type="submission" date="2017-06" db="EMBL/GenBank/DDBJ databases">
        <title>Genome sequencing of cyanobaciteial culture collection at National Institute for Environmental Studies (NIES).</title>
        <authorList>
            <person name="Hirose Y."/>
            <person name="Shimura Y."/>
            <person name="Fujisawa T."/>
            <person name="Nakamura Y."/>
            <person name="Kawachi M."/>
        </authorList>
    </citation>
    <scope>NUCLEOTIDE SEQUENCE [LARGE SCALE GENOMIC DNA]</scope>
    <source>
        <strain evidence="1 2">NIES-267</strain>
    </source>
</reference>